<organism evidence="8 9">
    <name type="scientific">Zophobas morio</name>
    <dbReference type="NCBI Taxonomy" id="2755281"/>
    <lineage>
        <taxon>Eukaryota</taxon>
        <taxon>Metazoa</taxon>
        <taxon>Ecdysozoa</taxon>
        <taxon>Arthropoda</taxon>
        <taxon>Hexapoda</taxon>
        <taxon>Insecta</taxon>
        <taxon>Pterygota</taxon>
        <taxon>Neoptera</taxon>
        <taxon>Endopterygota</taxon>
        <taxon>Coleoptera</taxon>
        <taxon>Polyphaga</taxon>
        <taxon>Cucujiformia</taxon>
        <taxon>Tenebrionidae</taxon>
        <taxon>Zophobas</taxon>
    </lineage>
</organism>
<comment type="subunit">
    <text evidence="5">Homodimer.</text>
</comment>
<comment type="caution">
    <text evidence="8">The sequence shown here is derived from an EMBL/GenBank/DDBJ whole genome shotgun (WGS) entry which is preliminary data.</text>
</comment>
<dbReference type="AlphaFoldDB" id="A0AA38HTX4"/>
<keyword evidence="9" id="KW-1185">Reference proteome</keyword>
<reference evidence="8" key="1">
    <citation type="journal article" date="2023" name="G3 (Bethesda)">
        <title>Whole genome assemblies of Zophobas morio and Tenebrio molitor.</title>
        <authorList>
            <person name="Kaur S."/>
            <person name="Stinson S.A."/>
            <person name="diCenzo G.C."/>
        </authorList>
    </citation>
    <scope>NUCLEOTIDE SEQUENCE</scope>
    <source>
        <strain evidence="8">QUZm001</strain>
    </source>
</reference>
<feature type="compositionally biased region" description="Polar residues" evidence="6">
    <location>
        <begin position="117"/>
        <end position="145"/>
    </location>
</feature>
<dbReference type="GO" id="GO:0006355">
    <property type="term" value="P:regulation of DNA-templated transcription"/>
    <property type="evidence" value="ECO:0007669"/>
    <property type="project" value="UniProtKB-UniRule"/>
</dbReference>
<evidence type="ECO:0000256" key="4">
    <source>
        <dbReference type="ARBA" id="ARBA00023242"/>
    </source>
</evidence>
<keyword evidence="5" id="KW-0805">Transcription regulation</keyword>
<keyword evidence="5" id="KW-0010">Activator</keyword>
<accession>A0AA38HTX4</accession>
<dbReference type="GO" id="GO:0031848">
    <property type="term" value="P:protection from non-homologous end joining at telomere"/>
    <property type="evidence" value="ECO:0007669"/>
    <property type="project" value="TreeGrafter"/>
</dbReference>
<dbReference type="InterPro" id="IPR009057">
    <property type="entry name" value="Homeodomain-like_sf"/>
</dbReference>
<keyword evidence="4 5" id="KW-0539">Nucleus</keyword>
<dbReference type="GO" id="GO:0042162">
    <property type="term" value="F:telomeric DNA binding"/>
    <property type="evidence" value="ECO:0007669"/>
    <property type="project" value="TreeGrafter"/>
</dbReference>
<dbReference type="Gene3D" id="1.10.10.60">
    <property type="entry name" value="Homeodomain-like"/>
    <property type="match status" value="1"/>
</dbReference>
<name>A0AA38HTX4_9CUCU</name>
<dbReference type="PANTHER" id="PTHR16466:SF6">
    <property type="entry name" value="TELOMERIC REPEAT-BINDING FACTOR 2-INTERACTING PROTEIN 1"/>
    <property type="match status" value="1"/>
</dbReference>
<feature type="region of interest" description="Disordered" evidence="6">
    <location>
        <begin position="87"/>
        <end position="162"/>
    </location>
</feature>
<sequence>MANPLYTPDEQKKIVDYIVQHEAFDLVKGDKIWKDMEKLKVVERSWQSLKQHFRKRIIYELHYPRYKLDPDVIDKFRLGFNKVVKRSNTSRKKKPTQDDKRYPDFSARFSSSDSDSGCEQASRGGNMNTKDNQVENATSTENSESVFEVKGETSDEEYVLID</sequence>
<comment type="subcellular location">
    <subcellularLocation>
        <location evidence="5">Nucleus</location>
    </subcellularLocation>
    <subcellularLocation>
        <location evidence="5">Chromosome</location>
        <location evidence="5">Telomere</location>
    </subcellularLocation>
</comment>
<evidence type="ECO:0000256" key="5">
    <source>
        <dbReference type="RuleBase" id="RU367107"/>
    </source>
</evidence>
<evidence type="ECO:0000256" key="6">
    <source>
        <dbReference type="SAM" id="MobiDB-lite"/>
    </source>
</evidence>
<dbReference type="InterPro" id="IPR039595">
    <property type="entry name" value="TE2IP/Rap1"/>
</dbReference>
<comment type="function">
    <text evidence="5">Acts both as a regulator of telomere function and as a transcription regulator. Involved in the regulation of telomere length and protection as a component of the shelterin complex (telosome). Does not bind DNA directly: recruited to telomeric double-stranded 5'-TTAGGG-3' repeats via its interaction with terf2. Independently of its function in telomeres, also acts as a transcription regulator: recruited to extratelomeric 5'-TTAGGG-3' sites via its association with terf2 or other factors, and regulates gene expression.</text>
</comment>
<dbReference type="InterPro" id="IPR015010">
    <property type="entry name" value="TERF2IP_Myb"/>
</dbReference>
<keyword evidence="2 5" id="KW-0158">Chromosome</keyword>
<comment type="similarity">
    <text evidence="1 5">Belongs to the RAP1 family.</text>
</comment>
<feature type="domain" description="TERF2-interacting telomeric protein 1 Myb" evidence="7">
    <location>
        <begin position="6"/>
        <end position="57"/>
    </location>
</feature>
<gene>
    <name evidence="8" type="ORF">Zmor_027690</name>
</gene>
<evidence type="ECO:0000256" key="3">
    <source>
        <dbReference type="ARBA" id="ARBA00022895"/>
    </source>
</evidence>
<dbReference type="SUPFAM" id="SSF46689">
    <property type="entry name" value="Homeodomain-like"/>
    <property type="match status" value="1"/>
</dbReference>
<dbReference type="PANTHER" id="PTHR16466">
    <property type="entry name" value="TELOMERE REPEAT-BINDING FACTOR 2-INTERACTING PROTEIN 1"/>
    <property type="match status" value="1"/>
</dbReference>
<dbReference type="GO" id="GO:0010833">
    <property type="term" value="P:telomere maintenance via telomere lengthening"/>
    <property type="evidence" value="ECO:0007669"/>
    <property type="project" value="UniProtKB-UniRule"/>
</dbReference>
<dbReference type="EMBL" id="JALNTZ010000009">
    <property type="protein sequence ID" value="KAJ3641174.1"/>
    <property type="molecule type" value="Genomic_DNA"/>
</dbReference>
<keyword evidence="3 5" id="KW-0779">Telomere</keyword>
<evidence type="ECO:0000313" key="8">
    <source>
        <dbReference type="EMBL" id="KAJ3641174.1"/>
    </source>
</evidence>
<dbReference type="Pfam" id="PF08914">
    <property type="entry name" value="Myb_Rap1"/>
    <property type="match status" value="1"/>
</dbReference>
<keyword evidence="5" id="KW-0804">Transcription</keyword>
<evidence type="ECO:0000259" key="7">
    <source>
        <dbReference type="Pfam" id="PF08914"/>
    </source>
</evidence>
<proteinExistence type="inferred from homology"/>
<protein>
    <recommendedName>
        <fullName evidence="5">Telomeric repeat-binding factor 2-interacting protein 1</fullName>
        <shortName evidence="5">TERF2-interacting telomeric protein 1</shortName>
    </recommendedName>
    <alternativeName>
        <fullName evidence="5">Repressor/activator protein 1 homolog</fullName>
    </alternativeName>
</protein>
<evidence type="ECO:0000256" key="1">
    <source>
        <dbReference type="ARBA" id="ARBA00010467"/>
    </source>
</evidence>
<dbReference type="GO" id="GO:0070187">
    <property type="term" value="C:shelterin complex"/>
    <property type="evidence" value="ECO:0007669"/>
    <property type="project" value="TreeGrafter"/>
</dbReference>
<evidence type="ECO:0000313" key="9">
    <source>
        <dbReference type="Proteomes" id="UP001168821"/>
    </source>
</evidence>
<evidence type="ECO:0000256" key="2">
    <source>
        <dbReference type="ARBA" id="ARBA00022454"/>
    </source>
</evidence>
<dbReference type="Proteomes" id="UP001168821">
    <property type="component" value="Unassembled WGS sequence"/>
</dbReference>